<evidence type="ECO:0000313" key="1">
    <source>
        <dbReference type="EMBL" id="JAE32767.1"/>
    </source>
</evidence>
<name>A0A0A9H7P9_ARUDO</name>
<protein>
    <submittedName>
        <fullName evidence="1">Uncharacterized protein</fullName>
    </submittedName>
</protein>
<sequence length="37" mass="4310">MEYQIMPLQSPFSSQAEVRQRTHILPWLCTSHPVGQL</sequence>
<organism evidence="1">
    <name type="scientific">Arundo donax</name>
    <name type="common">Giant reed</name>
    <name type="synonym">Donax arundinaceus</name>
    <dbReference type="NCBI Taxonomy" id="35708"/>
    <lineage>
        <taxon>Eukaryota</taxon>
        <taxon>Viridiplantae</taxon>
        <taxon>Streptophyta</taxon>
        <taxon>Embryophyta</taxon>
        <taxon>Tracheophyta</taxon>
        <taxon>Spermatophyta</taxon>
        <taxon>Magnoliopsida</taxon>
        <taxon>Liliopsida</taxon>
        <taxon>Poales</taxon>
        <taxon>Poaceae</taxon>
        <taxon>PACMAD clade</taxon>
        <taxon>Arundinoideae</taxon>
        <taxon>Arundineae</taxon>
        <taxon>Arundo</taxon>
    </lineage>
</organism>
<dbReference type="AlphaFoldDB" id="A0A0A9H7P9"/>
<reference evidence="1" key="2">
    <citation type="journal article" date="2015" name="Data Brief">
        <title>Shoot transcriptome of the giant reed, Arundo donax.</title>
        <authorList>
            <person name="Barrero R.A."/>
            <person name="Guerrero F.D."/>
            <person name="Moolhuijzen P."/>
            <person name="Goolsby J.A."/>
            <person name="Tidwell J."/>
            <person name="Bellgard S.E."/>
            <person name="Bellgard M.I."/>
        </authorList>
    </citation>
    <scope>NUCLEOTIDE SEQUENCE</scope>
    <source>
        <tissue evidence="1">Shoot tissue taken approximately 20 cm above the soil surface</tissue>
    </source>
</reference>
<dbReference type="EMBL" id="GBRH01165129">
    <property type="protein sequence ID" value="JAE32767.1"/>
    <property type="molecule type" value="Transcribed_RNA"/>
</dbReference>
<reference evidence="1" key="1">
    <citation type="submission" date="2014-09" db="EMBL/GenBank/DDBJ databases">
        <authorList>
            <person name="Magalhaes I.L.F."/>
            <person name="Oliveira U."/>
            <person name="Santos F.R."/>
            <person name="Vidigal T.H.D.A."/>
            <person name="Brescovit A.D."/>
            <person name="Santos A.J."/>
        </authorList>
    </citation>
    <scope>NUCLEOTIDE SEQUENCE</scope>
    <source>
        <tissue evidence="1">Shoot tissue taken approximately 20 cm above the soil surface</tissue>
    </source>
</reference>
<accession>A0A0A9H7P9</accession>
<proteinExistence type="predicted"/>